<dbReference type="GO" id="GO:0016810">
    <property type="term" value="F:hydrolase activity, acting on carbon-nitrogen (but not peptide) bonds"/>
    <property type="evidence" value="ECO:0007669"/>
    <property type="project" value="InterPro"/>
</dbReference>
<dbReference type="InterPro" id="IPR011059">
    <property type="entry name" value="Metal-dep_hydrolase_composite"/>
</dbReference>
<feature type="non-terminal residue" evidence="1">
    <location>
        <position position="28"/>
    </location>
</feature>
<keyword evidence="2" id="KW-1185">Reference proteome</keyword>
<dbReference type="Proteomes" id="UP000004986">
    <property type="component" value="Unassembled WGS sequence"/>
</dbReference>
<protein>
    <submittedName>
        <fullName evidence="1">N-acyl-D-amino acid deacylase family protein</fullName>
    </submittedName>
</protein>
<reference evidence="1 2" key="1">
    <citation type="journal article" date="2011" name="PLoS Pathog.">
        <title>Dynamic evolution of pathogenicity revealed by sequencing and comparative genomics of 19 Pseudomonas syringae isolates.</title>
        <authorList>
            <person name="Baltrus D.A."/>
            <person name="Nishimura M.T."/>
            <person name="Romanchuk A."/>
            <person name="Chang J.H."/>
            <person name="Mukhtar M.S."/>
            <person name="Cherkis K."/>
            <person name="Roach J."/>
            <person name="Grant S.R."/>
            <person name="Jones C.D."/>
            <person name="Dangl J.L."/>
        </authorList>
    </citation>
    <scope>NUCLEOTIDE SEQUENCE [LARGE SCALE GENOMIC DNA]</scope>
    <source>
        <strain evidence="1 2">1704B</strain>
    </source>
</reference>
<dbReference type="EMBL" id="AEAI01002258">
    <property type="protein sequence ID" value="EGH47477.1"/>
    <property type="molecule type" value="Genomic_DNA"/>
</dbReference>
<dbReference type="AlphaFoldDB" id="F3GK74"/>
<name>F3GK74_PSESJ</name>
<dbReference type="HOGENOM" id="CLU_220520_0_0_6"/>
<gene>
    <name evidence="1" type="ORF">PSYPI_36510</name>
</gene>
<sequence>MLYDLIIRDALVIDGSDTPGVRADVAIS</sequence>
<dbReference type="Gene3D" id="2.30.40.10">
    <property type="entry name" value="Urease, subunit C, domain 1"/>
    <property type="match status" value="1"/>
</dbReference>
<accession>F3GK74</accession>
<evidence type="ECO:0000313" key="2">
    <source>
        <dbReference type="Proteomes" id="UP000004986"/>
    </source>
</evidence>
<proteinExistence type="predicted"/>
<evidence type="ECO:0000313" key="1">
    <source>
        <dbReference type="EMBL" id="EGH47477.1"/>
    </source>
</evidence>
<comment type="caution">
    <text evidence="1">The sequence shown here is derived from an EMBL/GenBank/DDBJ whole genome shotgun (WGS) entry which is preliminary data.</text>
</comment>
<organism evidence="1 2">
    <name type="scientific">Pseudomonas syringae pv. pisi str. 1704B</name>
    <dbReference type="NCBI Taxonomy" id="629263"/>
    <lineage>
        <taxon>Bacteria</taxon>
        <taxon>Pseudomonadati</taxon>
        <taxon>Pseudomonadota</taxon>
        <taxon>Gammaproteobacteria</taxon>
        <taxon>Pseudomonadales</taxon>
        <taxon>Pseudomonadaceae</taxon>
        <taxon>Pseudomonas</taxon>
        <taxon>Pseudomonas syringae</taxon>
    </lineage>
</organism>